<dbReference type="AlphaFoldDB" id="A0A926JCD8"/>
<comment type="caution">
    <text evidence="1">The sequence shown here is derived from an EMBL/GenBank/DDBJ whole genome shotgun (WGS) entry which is preliminary data.</text>
</comment>
<reference evidence="1" key="1">
    <citation type="submission" date="2020-08" db="EMBL/GenBank/DDBJ databases">
        <title>Paracoccus amoyensis sp. nov., isolated from the surface seawater at coast of Xiamen, Fujian.</title>
        <authorList>
            <person name="Lyu L."/>
        </authorList>
    </citation>
    <scope>NUCLEOTIDE SEQUENCE</scope>
    <source>
        <strain evidence="1">11-3</strain>
    </source>
</reference>
<name>A0A926JCD8_9RHOB</name>
<accession>A0A926JCD8</accession>
<dbReference type="InterPro" id="IPR053855">
    <property type="entry name" value="DUF6931"/>
</dbReference>
<dbReference type="Pfam" id="PF22011">
    <property type="entry name" value="DUF6931"/>
    <property type="match status" value="1"/>
</dbReference>
<evidence type="ECO:0000313" key="2">
    <source>
        <dbReference type="Proteomes" id="UP000608594"/>
    </source>
</evidence>
<proteinExistence type="predicted"/>
<sequence>MRAGAPVEHFRNLPHLPELVKLRPQEEESGLRFLSRLRSSTTPEEAVTYTAFATVPTDAAGWGYECLRLMADYLQPQERYMMELIAAWLANPTTRQRHDIMREALWAPARGPSVLLGLAVGWSTGGPAPNDPEPVPLHKTPVAINAAVLSCLARVQLGQRSLYLARILDMAETLFRT</sequence>
<protein>
    <submittedName>
        <fullName evidence="1">Uncharacterized protein</fullName>
    </submittedName>
</protein>
<organism evidence="1 2">
    <name type="scientific">Paracoccus amoyensis</name>
    <dbReference type="NCBI Taxonomy" id="2760093"/>
    <lineage>
        <taxon>Bacteria</taxon>
        <taxon>Pseudomonadati</taxon>
        <taxon>Pseudomonadota</taxon>
        <taxon>Alphaproteobacteria</taxon>
        <taxon>Rhodobacterales</taxon>
        <taxon>Paracoccaceae</taxon>
        <taxon>Paracoccus</taxon>
    </lineage>
</organism>
<gene>
    <name evidence="1" type="ORF">H4P12_08775</name>
</gene>
<evidence type="ECO:0000313" key="1">
    <source>
        <dbReference type="EMBL" id="MBC9246805.1"/>
    </source>
</evidence>
<dbReference type="Proteomes" id="UP000608594">
    <property type="component" value="Unassembled WGS sequence"/>
</dbReference>
<dbReference type="EMBL" id="JACOQL010000002">
    <property type="protein sequence ID" value="MBC9246805.1"/>
    <property type="molecule type" value="Genomic_DNA"/>
</dbReference>
<keyword evidence="2" id="KW-1185">Reference proteome</keyword>